<accession>A0A495JL07</accession>
<dbReference type="Proteomes" id="UP000277671">
    <property type="component" value="Unassembled WGS sequence"/>
</dbReference>
<keyword evidence="2" id="KW-1185">Reference proteome</keyword>
<dbReference type="AlphaFoldDB" id="A0A495JL07"/>
<sequence length="66" mass="7194">MSRNDEPLTPAGIWWSAGMTITGHTGGRRCPQCRPDGCDQLAWAIRQRRTGKPISPVPVLLRGVAP</sequence>
<name>A0A495JL07_9ACTN</name>
<proteinExistence type="predicted"/>
<protein>
    <submittedName>
        <fullName evidence="1">Uncharacterized protein</fullName>
    </submittedName>
</protein>
<reference evidence="1 2" key="1">
    <citation type="submission" date="2018-10" db="EMBL/GenBank/DDBJ databases">
        <title>Sequencing the genomes of 1000 actinobacteria strains.</title>
        <authorList>
            <person name="Klenk H.-P."/>
        </authorList>
    </citation>
    <scope>NUCLEOTIDE SEQUENCE [LARGE SCALE GENOMIC DNA]</scope>
    <source>
        <strain evidence="1 2">DSM 45175</strain>
    </source>
</reference>
<comment type="caution">
    <text evidence="1">The sequence shown here is derived from an EMBL/GenBank/DDBJ whole genome shotgun (WGS) entry which is preliminary data.</text>
</comment>
<evidence type="ECO:0000313" key="1">
    <source>
        <dbReference type="EMBL" id="RKR89032.1"/>
    </source>
</evidence>
<dbReference type="EMBL" id="RBKT01000001">
    <property type="protein sequence ID" value="RKR89032.1"/>
    <property type="molecule type" value="Genomic_DNA"/>
</dbReference>
<gene>
    <name evidence="1" type="ORF">BDK92_3369</name>
</gene>
<organism evidence="1 2">
    <name type="scientific">Micromonospora pisi</name>
    <dbReference type="NCBI Taxonomy" id="589240"/>
    <lineage>
        <taxon>Bacteria</taxon>
        <taxon>Bacillati</taxon>
        <taxon>Actinomycetota</taxon>
        <taxon>Actinomycetes</taxon>
        <taxon>Micromonosporales</taxon>
        <taxon>Micromonosporaceae</taxon>
        <taxon>Micromonospora</taxon>
    </lineage>
</organism>
<evidence type="ECO:0000313" key="2">
    <source>
        <dbReference type="Proteomes" id="UP000277671"/>
    </source>
</evidence>
<dbReference type="OrthoDB" id="3398090at2"/>